<feature type="transmembrane region" description="Helical" evidence="1">
    <location>
        <begin position="20"/>
        <end position="41"/>
    </location>
</feature>
<accession>L8HH71</accession>
<evidence type="ECO:0000313" key="3">
    <source>
        <dbReference type="EMBL" id="ELR24924.1"/>
    </source>
</evidence>
<keyword evidence="4" id="KW-1185">Reference proteome</keyword>
<dbReference type="VEuPathDB" id="AmoebaDB:ACA1_176020"/>
<dbReference type="InterPro" id="IPR016174">
    <property type="entry name" value="Di-haem_cyt_TM"/>
</dbReference>
<dbReference type="GO" id="GO:0016020">
    <property type="term" value="C:membrane"/>
    <property type="evidence" value="ECO:0007669"/>
    <property type="project" value="InterPro"/>
</dbReference>
<keyword evidence="3" id="KW-0378">Hydrolase</keyword>
<dbReference type="OrthoDB" id="271604at2759"/>
<sequence>MRRRLENSLVFGTVEAVFSMAEYFVLVLLCPTIAGLVLSVLDTPPTYPRVLRSRLDRRKGVSQCVFSSEEAATGFGVVWQWAQTLGCIITSDAFAIVLHAVLAALACATVVGWLLYRTVRPTQAKIRALPEWLGLLKPRVSYLAMQLIAYQLVVTLLLVCIQAATGSWYMGFSNFFAPDASAAEAHGAGAAGEGPKLVGYYNIFNLIFFDPIKEEIIFRGCLFYVLYHRSHKAGTCAVIANILFGLFHLINLFNGRFSSVYVALGIEIGLFYSARFLLLGSIWESIALHVANNVIAMCIPIKDATTFSHPLVLISPLRRR</sequence>
<dbReference type="GO" id="GO:0080120">
    <property type="term" value="P:CAAX-box protein maturation"/>
    <property type="evidence" value="ECO:0007669"/>
    <property type="project" value="UniProtKB-ARBA"/>
</dbReference>
<dbReference type="RefSeq" id="XP_004356824.1">
    <property type="nucleotide sequence ID" value="XM_004356771.1"/>
</dbReference>
<feature type="transmembrane region" description="Helical" evidence="1">
    <location>
        <begin position="260"/>
        <end position="283"/>
    </location>
</feature>
<dbReference type="InterPro" id="IPR003675">
    <property type="entry name" value="Rce1/LyrA-like_dom"/>
</dbReference>
<dbReference type="InterPro" id="IPR052710">
    <property type="entry name" value="CAAX_protease"/>
</dbReference>
<evidence type="ECO:0000259" key="2">
    <source>
        <dbReference type="Pfam" id="PF02517"/>
    </source>
</evidence>
<dbReference type="KEGG" id="acan:ACA1_176020"/>
<feature type="domain" description="CAAX prenyl protease 2/Lysostaphin resistance protein A-like" evidence="2">
    <location>
        <begin position="202"/>
        <end position="295"/>
    </location>
</feature>
<gene>
    <name evidence="3" type="ORF">ACA1_176020</name>
</gene>
<dbReference type="Proteomes" id="UP000011083">
    <property type="component" value="Unassembled WGS sequence"/>
</dbReference>
<keyword evidence="1" id="KW-0812">Transmembrane</keyword>
<dbReference type="GO" id="GO:0006508">
    <property type="term" value="P:proteolysis"/>
    <property type="evidence" value="ECO:0007669"/>
    <property type="project" value="UniProtKB-KW"/>
</dbReference>
<proteinExistence type="predicted"/>
<keyword evidence="1" id="KW-1133">Transmembrane helix</keyword>
<keyword evidence="3" id="KW-0645">Protease</keyword>
<reference evidence="3 4" key="1">
    <citation type="journal article" date="2013" name="Genome Biol.">
        <title>Genome of Acanthamoeba castellanii highlights extensive lateral gene transfer and early evolution of tyrosine kinase signaling.</title>
        <authorList>
            <person name="Clarke M."/>
            <person name="Lohan A.J."/>
            <person name="Liu B."/>
            <person name="Lagkouvardos I."/>
            <person name="Roy S."/>
            <person name="Zafar N."/>
            <person name="Bertelli C."/>
            <person name="Schilde C."/>
            <person name="Kianianmomeni A."/>
            <person name="Burglin T.R."/>
            <person name="Frech C."/>
            <person name="Turcotte B."/>
            <person name="Kopec K.O."/>
            <person name="Synnott J.M."/>
            <person name="Choo C."/>
            <person name="Paponov I."/>
            <person name="Finkler A."/>
            <person name="Soon Heng Tan C."/>
            <person name="Hutchins A.P."/>
            <person name="Weinmeier T."/>
            <person name="Rattei T."/>
            <person name="Chu J.S."/>
            <person name="Gimenez G."/>
            <person name="Irimia M."/>
            <person name="Rigden D.J."/>
            <person name="Fitzpatrick D.A."/>
            <person name="Lorenzo-Morales J."/>
            <person name="Bateman A."/>
            <person name="Chiu C.H."/>
            <person name="Tang P."/>
            <person name="Hegemann P."/>
            <person name="Fromm H."/>
            <person name="Raoult D."/>
            <person name="Greub G."/>
            <person name="Miranda-Saavedra D."/>
            <person name="Chen N."/>
            <person name="Nash P."/>
            <person name="Ginger M.L."/>
            <person name="Horn M."/>
            <person name="Schaap P."/>
            <person name="Caler L."/>
            <person name="Loftus B."/>
        </authorList>
    </citation>
    <scope>NUCLEOTIDE SEQUENCE [LARGE SCALE GENOMIC DNA]</scope>
    <source>
        <strain evidence="3 4">Neff</strain>
    </source>
</reference>
<dbReference type="GO" id="GO:0004175">
    <property type="term" value="F:endopeptidase activity"/>
    <property type="evidence" value="ECO:0007669"/>
    <property type="project" value="UniProtKB-ARBA"/>
</dbReference>
<dbReference type="EMBL" id="KB007811">
    <property type="protein sequence ID" value="ELR24924.1"/>
    <property type="molecule type" value="Genomic_DNA"/>
</dbReference>
<dbReference type="PANTHER" id="PTHR36435:SF1">
    <property type="entry name" value="CAAX AMINO TERMINAL PROTEASE FAMILY PROTEIN"/>
    <property type="match status" value="1"/>
</dbReference>
<dbReference type="GeneID" id="14925959"/>
<name>L8HH71_ACACF</name>
<dbReference type="AlphaFoldDB" id="L8HH71"/>
<evidence type="ECO:0000313" key="4">
    <source>
        <dbReference type="Proteomes" id="UP000011083"/>
    </source>
</evidence>
<feature type="transmembrane region" description="Helical" evidence="1">
    <location>
        <begin position="147"/>
        <end position="169"/>
    </location>
</feature>
<dbReference type="SUPFAM" id="SSF81342">
    <property type="entry name" value="Transmembrane di-heme cytochromes"/>
    <property type="match status" value="1"/>
</dbReference>
<dbReference type="GO" id="GO:0022904">
    <property type="term" value="P:respiratory electron transport chain"/>
    <property type="evidence" value="ECO:0007669"/>
    <property type="project" value="InterPro"/>
</dbReference>
<dbReference type="Pfam" id="PF02517">
    <property type="entry name" value="Rce1-like"/>
    <property type="match status" value="1"/>
</dbReference>
<organism evidence="3 4">
    <name type="scientific">Acanthamoeba castellanii (strain ATCC 30010 / Neff)</name>
    <dbReference type="NCBI Taxonomy" id="1257118"/>
    <lineage>
        <taxon>Eukaryota</taxon>
        <taxon>Amoebozoa</taxon>
        <taxon>Discosea</taxon>
        <taxon>Longamoebia</taxon>
        <taxon>Centramoebida</taxon>
        <taxon>Acanthamoebidae</taxon>
        <taxon>Acanthamoeba</taxon>
    </lineage>
</organism>
<evidence type="ECO:0000256" key="1">
    <source>
        <dbReference type="SAM" id="Phobius"/>
    </source>
</evidence>
<dbReference type="PANTHER" id="PTHR36435">
    <property type="entry name" value="SLR1288 PROTEIN"/>
    <property type="match status" value="1"/>
</dbReference>
<keyword evidence="1" id="KW-0472">Membrane</keyword>
<feature type="transmembrane region" description="Helical" evidence="1">
    <location>
        <begin position="94"/>
        <end position="116"/>
    </location>
</feature>
<feature type="transmembrane region" description="Helical" evidence="1">
    <location>
        <begin position="232"/>
        <end position="253"/>
    </location>
</feature>
<protein>
    <submittedName>
        <fullName evidence="3">CAAX amino terminal protease family protein</fullName>
    </submittedName>
</protein>